<dbReference type="InterPro" id="IPR001387">
    <property type="entry name" value="Cro/C1-type_HTH"/>
</dbReference>
<dbReference type="GO" id="GO:0005829">
    <property type="term" value="C:cytosol"/>
    <property type="evidence" value="ECO:0007669"/>
    <property type="project" value="TreeGrafter"/>
</dbReference>
<reference evidence="4" key="1">
    <citation type="journal article" date="2014" name="Int. J. Syst. Evol. Microbiol.">
        <title>Complete genome sequence of Corynebacterium casei LMG S-19264T (=DSM 44701T), isolated from a smear-ripened cheese.</title>
        <authorList>
            <consortium name="US DOE Joint Genome Institute (JGI-PGF)"/>
            <person name="Walter F."/>
            <person name="Albersmeier A."/>
            <person name="Kalinowski J."/>
            <person name="Ruckert C."/>
        </authorList>
    </citation>
    <scope>NUCLEOTIDE SEQUENCE</scope>
    <source>
        <strain evidence="4">KCTC 22169</strain>
    </source>
</reference>
<dbReference type="InterPro" id="IPR050807">
    <property type="entry name" value="TransReg_Diox_bact_type"/>
</dbReference>
<dbReference type="Pfam" id="PF01381">
    <property type="entry name" value="HTH_3"/>
    <property type="match status" value="1"/>
</dbReference>
<feature type="domain" description="HTH cro/C1-type" evidence="3">
    <location>
        <begin position="16"/>
        <end position="70"/>
    </location>
</feature>
<sequence>MEINSESLRFILGIKVKQYRQQAGLSLKQLAERTGLSISYLSEIEKGKKYPKPEKIILLAQGLDKSFDDLVSLQLDDELNPITALLNSPLFKEFPLQQFGIGLTDLFDLVTDSPSKAGAFVRTLLEIGRGYDMQVEHFLLASLRSYQKMHLNYFAELEEHAQTFRQEQELDPTRGISLDWLESLLRDRYQCQVRYDDFEDVPDLQPLRSICVSPHKLVINSRLMPQQRKFVLAKEIGYRYMALAERALTSSWIKVESFEQVYNNFKASYFAGALLIPEPVMLQDLRDWLSQPTFDGDRLAAMMDRYDATPEMFVYRMSQLMPHHFGLHKMHYMRLHNEVGVDKYEIAKELNTTNVFIPRGIGPSEHHCRRWVSVKALKEVGERQQAGETPQVAIAAQRSRFIAQDQAFFNIAVVRPLSLGQNSNTGMTLGFLVDDHFRETAAFWNDPNVPQMDVHETCERCPLTDCQSRVAEPTLHRARQKQHNREKALQRYLESHQ</sequence>
<dbReference type="InterPro" id="IPR010359">
    <property type="entry name" value="IrrE_HExxH"/>
</dbReference>
<name>A0A918KP74_9GAMM</name>
<dbReference type="PANTHER" id="PTHR46797">
    <property type="entry name" value="HTH-TYPE TRANSCRIPTIONAL REGULATOR"/>
    <property type="match status" value="1"/>
</dbReference>
<dbReference type="Pfam" id="PF06114">
    <property type="entry name" value="Peptidase_M78"/>
    <property type="match status" value="1"/>
</dbReference>
<dbReference type="GO" id="GO:0003677">
    <property type="term" value="F:DNA binding"/>
    <property type="evidence" value="ECO:0007669"/>
    <property type="project" value="UniProtKB-KW"/>
</dbReference>
<dbReference type="CDD" id="cd00093">
    <property type="entry name" value="HTH_XRE"/>
    <property type="match status" value="1"/>
</dbReference>
<keyword evidence="5" id="KW-1185">Reference proteome</keyword>
<dbReference type="SUPFAM" id="SSF47413">
    <property type="entry name" value="lambda repressor-like DNA-binding domains"/>
    <property type="match status" value="1"/>
</dbReference>
<dbReference type="EMBL" id="BMXR01000013">
    <property type="protein sequence ID" value="GGX69500.1"/>
    <property type="molecule type" value="Genomic_DNA"/>
</dbReference>
<evidence type="ECO:0000256" key="2">
    <source>
        <dbReference type="ARBA" id="ARBA00023125"/>
    </source>
</evidence>
<evidence type="ECO:0000256" key="1">
    <source>
        <dbReference type="ARBA" id="ARBA00007227"/>
    </source>
</evidence>
<dbReference type="InterPro" id="IPR010982">
    <property type="entry name" value="Lambda_DNA-bd_dom_sf"/>
</dbReference>
<keyword evidence="2" id="KW-0238">DNA-binding</keyword>
<dbReference type="AlphaFoldDB" id="A0A918KP74"/>
<dbReference type="PROSITE" id="PS50943">
    <property type="entry name" value="HTH_CROC1"/>
    <property type="match status" value="1"/>
</dbReference>
<dbReference type="Gene3D" id="1.10.260.40">
    <property type="entry name" value="lambda repressor-like DNA-binding domains"/>
    <property type="match status" value="1"/>
</dbReference>
<accession>A0A918KP74</accession>
<dbReference type="GO" id="GO:0003700">
    <property type="term" value="F:DNA-binding transcription factor activity"/>
    <property type="evidence" value="ECO:0007669"/>
    <property type="project" value="TreeGrafter"/>
</dbReference>
<protein>
    <recommendedName>
        <fullName evidence="3">HTH cro/C1-type domain-containing protein</fullName>
    </recommendedName>
</protein>
<evidence type="ECO:0000313" key="4">
    <source>
        <dbReference type="EMBL" id="GGX69500.1"/>
    </source>
</evidence>
<evidence type="ECO:0000259" key="3">
    <source>
        <dbReference type="PROSITE" id="PS50943"/>
    </source>
</evidence>
<comment type="similarity">
    <text evidence="1">Belongs to the short-chain fatty acyl-CoA assimilation regulator (ScfR) family.</text>
</comment>
<organism evidence="4 5">
    <name type="scientific">Saccharospirillum salsuginis</name>
    <dbReference type="NCBI Taxonomy" id="418750"/>
    <lineage>
        <taxon>Bacteria</taxon>
        <taxon>Pseudomonadati</taxon>
        <taxon>Pseudomonadota</taxon>
        <taxon>Gammaproteobacteria</taxon>
        <taxon>Oceanospirillales</taxon>
        <taxon>Saccharospirillaceae</taxon>
        <taxon>Saccharospirillum</taxon>
    </lineage>
</organism>
<dbReference type="SMART" id="SM00530">
    <property type="entry name" value="HTH_XRE"/>
    <property type="match status" value="1"/>
</dbReference>
<dbReference type="Proteomes" id="UP000626148">
    <property type="component" value="Unassembled WGS sequence"/>
</dbReference>
<reference evidence="4" key="2">
    <citation type="submission" date="2020-09" db="EMBL/GenBank/DDBJ databases">
        <authorList>
            <person name="Sun Q."/>
            <person name="Kim S."/>
        </authorList>
    </citation>
    <scope>NUCLEOTIDE SEQUENCE</scope>
    <source>
        <strain evidence="4">KCTC 22169</strain>
    </source>
</reference>
<dbReference type="PANTHER" id="PTHR46797:SF1">
    <property type="entry name" value="METHYLPHOSPHONATE SYNTHASE"/>
    <property type="match status" value="1"/>
</dbReference>
<dbReference type="RefSeq" id="WP_189612320.1">
    <property type="nucleotide sequence ID" value="NZ_BMXR01000013.1"/>
</dbReference>
<proteinExistence type="inferred from homology"/>
<comment type="caution">
    <text evidence="4">The sequence shown here is derived from an EMBL/GenBank/DDBJ whole genome shotgun (WGS) entry which is preliminary data.</text>
</comment>
<gene>
    <name evidence="4" type="ORF">GCM10007392_41360</name>
</gene>
<evidence type="ECO:0000313" key="5">
    <source>
        <dbReference type="Proteomes" id="UP000626148"/>
    </source>
</evidence>